<reference evidence="1 2" key="1">
    <citation type="submission" date="2021-02" db="EMBL/GenBank/DDBJ databases">
        <title>De Novo genome assembly of isolated myxobacteria.</title>
        <authorList>
            <person name="Stevens D.C."/>
        </authorList>
    </citation>
    <scope>NUCLEOTIDE SEQUENCE [LARGE SCALE GENOMIC DNA]</scope>
    <source>
        <strain evidence="2">SCPEA02</strain>
    </source>
</reference>
<name>A0ABX7P825_9BACT</name>
<dbReference type="EMBL" id="CP071090">
    <property type="protein sequence ID" value="QSQ26644.1"/>
    <property type="molecule type" value="Genomic_DNA"/>
</dbReference>
<organism evidence="1 2">
    <name type="scientific">Pyxidicoccus parkwayensis</name>
    <dbReference type="NCBI Taxonomy" id="2813578"/>
    <lineage>
        <taxon>Bacteria</taxon>
        <taxon>Pseudomonadati</taxon>
        <taxon>Myxococcota</taxon>
        <taxon>Myxococcia</taxon>
        <taxon>Myxococcales</taxon>
        <taxon>Cystobacterineae</taxon>
        <taxon>Myxococcaceae</taxon>
        <taxon>Pyxidicoccus</taxon>
    </lineage>
</organism>
<dbReference type="Proteomes" id="UP000662747">
    <property type="component" value="Chromosome"/>
</dbReference>
<evidence type="ECO:0008006" key="3">
    <source>
        <dbReference type="Google" id="ProtNLM"/>
    </source>
</evidence>
<evidence type="ECO:0000313" key="1">
    <source>
        <dbReference type="EMBL" id="QSQ26644.1"/>
    </source>
</evidence>
<proteinExistence type="predicted"/>
<keyword evidence="2" id="KW-1185">Reference proteome</keyword>
<accession>A0ABX7P825</accession>
<dbReference type="RefSeq" id="WP_206728189.1">
    <property type="nucleotide sequence ID" value="NZ_CP071090.1"/>
</dbReference>
<protein>
    <recommendedName>
        <fullName evidence="3">Secreted protein</fullName>
    </recommendedName>
</protein>
<sequence>MSTLSLLKRAAIGLSVAVPAVMAILPGTASAYRAYPAAGCTYETDFVGDYIWSLGIGNQSAVGGGTPRARTIRCPIVDDNSGAPGATTSNVSWRPNVATIYVTGYDGHNGNGDYYNAQASICYVFREGSGSSCSQAKMLRPISTDITFTGPFQVALDAPQLNKLKEAWQGDYSYVQIQIPQNGPLGNSIIYGYSTY</sequence>
<gene>
    <name evidence="1" type="ORF">JY651_17670</name>
</gene>
<evidence type="ECO:0000313" key="2">
    <source>
        <dbReference type="Proteomes" id="UP000662747"/>
    </source>
</evidence>